<keyword evidence="2" id="KW-0472">Membrane</keyword>
<reference evidence="3 4" key="1">
    <citation type="submission" date="2015-01" db="EMBL/GenBank/DDBJ databases">
        <title>The Genome Sequence of Exophiala xenobiotica CBS118157.</title>
        <authorList>
            <consortium name="The Broad Institute Genomics Platform"/>
            <person name="Cuomo C."/>
            <person name="de Hoog S."/>
            <person name="Gorbushina A."/>
            <person name="Stielow B."/>
            <person name="Teixiera M."/>
            <person name="Abouelleil A."/>
            <person name="Chapman S.B."/>
            <person name="Priest M."/>
            <person name="Young S.K."/>
            <person name="Wortman J."/>
            <person name="Nusbaum C."/>
            <person name="Birren B."/>
        </authorList>
    </citation>
    <scope>NUCLEOTIDE SEQUENCE [LARGE SCALE GENOMIC DNA]</scope>
    <source>
        <strain evidence="3 4">CBS 118157</strain>
    </source>
</reference>
<evidence type="ECO:0000313" key="3">
    <source>
        <dbReference type="EMBL" id="KIW57672.1"/>
    </source>
</evidence>
<protein>
    <recommendedName>
        <fullName evidence="5">Tetraspanin Tsp3</fullName>
    </recommendedName>
</protein>
<accession>A0A0D2D5Q5</accession>
<dbReference type="HOGENOM" id="CLU_100282_0_0_1"/>
<dbReference type="OrthoDB" id="71600at2759"/>
<evidence type="ECO:0000313" key="4">
    <source>
        <dbReference type="Proteomes" id="UP000054342"/>
    </source>
</evidence>
<keyword evidence="2" id="KW-0812">Transmembrane</keyword>
<dbReference type="Proteomes" id="UP000054342">
    <property type="component" value="Unassembled WGS sequence"/>
</dbReference>
<gene>
    <name evidence="3" type="ORF">PV05_02238</name>
</gene>
<feature type="transmembrane region" description="Helical" evidence="2">
    <location>
        <begin position="77"/>
        <end position="99"/>
    </location>
</feature>
<dbReference type="RefSeq" id="XP_013318256.1">
    <property type="nucleotide sequence ID" value="XM_013462802.1"/>
</dbReference>
<feature type="region of interest" description="Disordered" evidence="1">
    <location>
        <begin position="219"/>
        <end position="242"/>
    </location>
</feature>
<dbReference type="STRING" id="348802.A0A0D2D5Q5"/>
<proteinExistence type="predicted"/>
<keyword evidence="2" id="KW-1133">Transmembrane helix</keyword>
<organism evidence="3 4">
    <name type="scientific">Exophiala xenobiotica</name>
    <dbReference type="NCBI Taxonomy" id="348802"/>
    <lineage>
        <taxon>Eukaryota</taxon>
        <taxon>Fungi</taxon>
        <taxon>Dikarya</taxon>
        <taxon>Ascomycota</taxon>
        <taxon>Pezizomycotina</taxon>
        <taxon>Eurotiomycetes</taxon>
        <taxon>Chaetothyriomycetidae</taxon>
        <taxon>Chaetothyriales</taxon>
        <taxon>Herpotrichiellaceae</taxon>
        <taxon>Exophiala</taxon>
    </lineage>
</organism>
<name>A0A0D2D5Q5_9EURO</name>
<feature type="transmembrane region" description="Helical" evidence="2">
    <location>
        <begin position="35"/>
        <end position="56"/>
    </location>
</feature>
<dbReference type="GeneID" id="25324146"/>
<dbReference type="AlphaFoldDB" id="A0A0D2D5Q5"/>
<evidence type="ECO:0008006" key="5">
    <source>
        <dbReference type="Google" id="ProtNLM"/>
    </source>
</evidence>
<dbReference type="EMBL" id="KN847318">
    <property type="protein sequence ID" value="KIW57672.1"/>
    <property type="molecule type" value="Genomic_DNA"/>
</dbReference>
<feature type="transmembrane region" description="Helical" evidence="2">
    <location>
        <begin position="7"/>
        <end position="29"/>
    </location>
</feature>
<evidence type="ECO:0000256" key="2">
    <source>
        <dbReference type="SAM" id="Phobius"/>
    </source>
</evidence>
<sequence>MATQPKTILLLCAILATAAIVVSAISWAMTVRYSLPFPLALPIINIILSLVVPFLAPIMTTTIAQAEKGIRGLLFSYAWYFTTLIPWILLVVAAMYGTVSDMSRCGMESQWKHMFQRKDDAGIRAIQNGLRCCGFNSLHDRAWPFPAHDVDVRACERTQGYTNSCADRWQRQESTVAGLTVLASILNWVLLQMAGSGIRSSHPTIIPPSTPRLQAEETRLLRETDEENENMRQEYQAATEED</sequence>
<evidence type="ECO:0000256" key="1">
    <source>
        <dbReference type="SAM" id="MobiDB-lite"/>
    </source>
</evidence>
<keyword evidence="4" id="KW-1185">Reference proteome</keyword>